<dbReference type="Pfam" id="PF01266">
    <property type="entry name" value="DAO"/>
    <property type="match status" value="1"/>
</dbReference>
<keyword evidence="3" id="KW-0285">Flavoprotein</keyword>
<dbReference type="AlphaFoldDB" id="W4QHB0"/>
<gene>
    <name evidence="6" type="ORF">JCM9152_2471</name>
</gene>
<dbReference type="Gene3D" id="3.50.50.60">
    <property type="entry name" value="FAD/NAD(P)-binding domain"/>
    <property type="match status" value="1"/>
</dbReference>
<dbReference type="EMBL" id="BAUU01000015">
    <property type="protein sequence ID" value="GAE31033.1"/>
    <property type="molecule type" value="Genomic_DNA"/>
</dbReference>
<evidence type="ECO:0000256" key="4">
    <source>
        <dbReference type="ARBA" id="ARBA00023002"/>
    </source>
</evidence>
<evidence type="ECO:0000256" key="2">
    <source>
        <dbReference type="ARBA" id="ARBA00009410"/>
    </source>
</evidence>
<evidence type="ECO:0000256" key="1">
    <source>
        <dbReference type="ARBA" id="ARBA00001974"/>
    </source>
</evidence>
<dbReference type="STRING" id="1236971.JCM9152_2471"/>
<feature type="domain" description="FAD dependent oxidoreductase" evidence="5">
    <location>
        <begin position="24"/>
        <end position="232"/>
    </location>
</feature>
<keyword evidence="7" id="KW-1185">Reference proteome</keyword>
<comment type="similarity">
    <text evidence="2">Belongs to the DadA oxidoreductase family.</text>
</comment>
<dbReference type="SUPFAM" id="SSF51905">
    <property type="entry name" value="FAD/NAD(P)-binding domain"/>
    <property type="match status" value="1"/>
</dbReference>
<evidence type="ECO:0000313" key="7">
    <source>
        <dbReference type="Proteomes" id="UP000018895"/>
    </source>
</evidence>
<dbReference type="GO" id="GO:0016491">
    <property type="term" value="F:oxidoreductase activity"/>
    <property type="evidence" value="ECO:0007669"/>
    <property type="project" value="UniProtKB-KW"/>
</dbReference>
<dbReference type="Proteomes" id="UP000018895">
    <property type="component" value="Unassembled WGS sequence"/>
</dbReference>
<dbReference type="InterPro" id="IPR006076">
    <property type="entry name" value="FAD-dep_OxRdtase"/>
</dbReference>
<dbReference type="PANTHER" id="PTHR13847:SF286">
    <property type="entry name" value="D-AMINO ACID DEHYDROGENASE"/>
    <property type="match status" value="1"/>
</dbReference>
<evidence type="ECO:0000259" key="5">
    <source>
        <dbReference type="Pfam" id="PF01266"/>
    </source>
</evidence>
<comment type="cofactor">
    <cofactor evidence="1">
        <name>FAD</name>
        <dbReference type="ChEBI" id="CHEBI:57692"/>
    </cofactor>
</comment>
<protein>
    <submittedName>
        <fullName evidence="6">D-amino acid dehydrogenase small subunit</fullName>
    </submittedName>
</protein>
<keyword evidence="4" id="KW-0560">Oxidoreductase</keyword>
<sequence length="235" mass="26027">MNDIVTLFSNLYLLSEKEKGEHMKICIIGIGILGASTAYHLAKSGVEVIMVDRNDIGKATDAGAGIICPWISQRRNKRWYDLVRRGARYYHSLIPELQQLGVLSTGYHQVGAISVHTDLNKLEKMRERTLIKKDNAPEIGDIQLLHSNKLKKLFPFLNDSYHGLLISGAARVDGKGVCQALIDGAIQHGAQFIRGDGSILTKGHHVTGVKVNNQVMYCDKVIVTAGAWARELFNH</sequence>
<proteinExistence type="inferred from homology"/>
<dbReference type="InterPro" id="IPR036188">
    <property type="entry name" value="FAD/NAD-bd_sf"/>
</dbReference>
<dbReference type="GO" id="GO:0005737">
    <property type="term" value="C:cytoplasm"/>
    <property type="evidence" value="ECO:0007669"/>
    <property type="project" value="TreeGrafter"/>
</dbReference>
<evidence type="ECO:0000313" key="6">
    <source>
        <dbReference type="EMBL" id="GAE31033.1"/>
    </source>
</evidence>
<dbReference type="Gene3D" id="3.30.9.10">
    <property type="entry name" value="D-Amino Acid Oxidase, subunit A, domain 2"/>
    <property type="match status" value="1"/>
</dbReference>
<accession>W4QHB0</accession>
<comment type="caution">
    <text evidence="6">The sequence shown here is derived from an EMBL/GenBank/DDBJ whole genome shotgun (WGS) entry which is preliminary data.</text>
</comment>
<evidence type="ECO:0000256" key="3">
    <source>
        <dbReference type="ARBA" id="ARBA00022630"/>
    </source>
</evidence>
<name>W4QHB0_9BACI</name>
<reference evidence="6" key="1">
    <citation type="journal article" date="2014" name="Genome Announc.">
        <title>Draft Genome Sequences of Three Alkaliphilic Bacillus Strains, Bacillus wakoensis JCM 9140T, Bacillus akibai JCM 9157T, and Bacillus hemicellulosilyticus JCM 9152T.</title>
        <authorList>
            <person name="Yuki M."/>
            <person name="Oshima K."/>
            <person name="Suda W."/>
            <person name="Oshida Y."/>
            <person name="Kitamura K."/>
            <person name="Iida T."/>
            <person name="Hattori M."/>
            <person name="Ohkuma M."/>
        </authorList>
    </citation>
    <scope>NUCLEOTIDE SEQUENCE [LARGE SCALE GENOMIC DNA]</scope>
    <source>
        <strain evidence="6">JCM 9152</strain>
    </source>
</reference>
<dbReference type="PANTHER" id="PTHR13847">
    <property type="entry name" value="SARCOSINE DEHYDROGENASE-RELATED"/>
    <property type="match status" value="1"/>
</dbReference>
<organism evidence="6 7">
    <name type="scientific">Halalkalibacter hemicellulosilyticusJCM 9152</name>
    <dbReference type="NCBI Taxonomy" id="1236971"/>
    <lineage>
        <taxon>Bacteria</taxon>
        <taxon>Bacillati</taxon>
        <taxon>Bacillota</taxon>
        <taxon>Bacilli</taxon>
        <taxon>Bacillales</taxon>
        <taxon>Bacillaceae</taxon>
        <taxon>Halalkalibacter</taxon>
    </lineage>
</organism>